<accession>A0A1F5NSG7</accession>
<evidence type="ECO:0000313" key="1">
    <source>
        <dbReference type="EMBL" id="OGE80626.1"/>
    </source>
</evidence>
<dbReference type="EMBL" id="MFEI01000023">
    <property type="protein sequence ID" value="OGE80626.1"/>
    <property type="molecule type" value="Genomic_DNA"/>
</dbReference>
<evidence type="ECO:0000313" key="2">
    <source>
        <dbReference type="Proteomes" id="UP000177912"/>
    </source>
</evidence>
<dbReference type="Proteomes" id="UP000177912">
    <property type="component" value="Unassembled WGS sequence"/>
</dbReference>
<organism evidence="1 2">
    <name type="scientific">Candidatus Doudnabacteria bacterium RIFCSPHIGHO2_01_FULL_43_23</name>
    <dbReference type="NCBI Taxonomy" id="1817822"/>
    <lineage>
        <taxon>Bacteria</taxon>
        <taxon>Candidatus Doudnaibacteriota</taxon>
    </lineage>
</organism>
<dbReference type="AlphaFoldDB" id="A0A1F5NSG7"/>
<reference evidence="1 2" key="1">
    <citation type="journal article" date="2016" name="Nat. Commun.">
        <title>Thousands of microbial genomes shed light on interconnected biogeochemical processes in an aquifer system.</title>
        <authorList>
            <person name="Anantharaman K."/>
            <person name="Brown C.T."/>
            <person name="Hug L.A."/>
            <person name="Sharon I."/>
            <person name="Castelle C.J."/>
            <person name="Probst A.J."/>
            <person name="Thomas B.C."/>
            <person name="Singh A."/>
            <person name="Wilkins M.J."/>
            <person name="Karaoz U."/>
            <person name="Brodie E.L."/>
            <person name="Williams K.H."/>
            <person name="Hubbard S.S."/>
            <person name="Banfield J.F."/>
        </authorList>
    </citation>
    <scope>NUCLEOTIDE SEQUENCE [LARGE SCALE GENOMIC DNA]</scope>
</reference>
<protein>
    <submittedName>
        <fullName evidence="1">Uncharacterized protein</fullName>
    </submittedName>
</protein>
<sequence>MSKAQVGELSIRLTQDLKGLIDQIVELEGPGSSRRSILSYLLGLVLRLAQSESRYQLRSAEFDASQSADVVKVRLTACEVSCLRNLAFEYNRSVSAIARDFLTIGAQYYLKLQSEGPRLLKEEFYRRIKEDFLVTTGQVQ</sequence>
<gene>
    <name evidence="1" type="ORF">A2826_02940</name>
</gene>
<proteinExistence type="predicted"/>
<name>A0A1F5NSG7_9BACT</name>
<comment type="caution">
    <text evidence="1">The sequence shown here is derived from an EMBL/GenBank/DDBJ whole genome shotgun (WGS) entry which is preliminary data.</text>
</comment>